<dbReference type="OrthoDB" id="2749397at2759"/>
<dbReference type="CDD" id="cd01647">
    <property type="entry name" value="RT_LTR"/>
    <property type="match status" value="1"/>
</dbReference>
<dbReference type="EMBL" id="MNAD01001652">
    <property type="protein sequence ID" value="OJT02674.1"/>
    <property type="molecule type" value="Genomic_DNA"/>
</dbReference>
<evidence type="ECO:0000256" key="1">
    <source>
        <dbReference type="ARBA" id="ARBA00023268"/>
    </source>
</evidence>
<dbReference type="Gene3D" id="1.10.340.70">
    <property type="match status" value="1"/>
</dbReference>
<dbReference type="Gene3D" id="3.10.10.10">
    <property type="entry name" value="HIV Type 1 Reverse Transcriptase, subunit A, domain 1"/>
    <property type="match status" value="1"/>
</dbReference>
<dbReference type="Pfam" id="PF00078">
    <property type="entry name" value="RVT_1"/>
    <property type="match status" value="1"/>
</dbReference>
<evidence type="ECO:0000313" key="4">
    <source>
        <dbReference type="Proteomes" id="UP000184267"/>
    </source>
</evidence>
<organism evidence="3 4">
    <name type="scientific">Trametes pubescens</name>
    <name type="common">White-rot fungus</name>
    <dbReference type="NCBI Taxonomy" id="154538"/>
    <lineage>
        <taxon>Eukaryota</taxon>
        <taxon>Fungi</taxon>
        <taxon>Dikarya</taxon>
        <taxon>Basidiomycota</taxon>
        <taxon>Agaricomycotina</taxon>
        <taxon>Agaricomycetes</taxon>
        <taxon>Polyporales</taxon>
        <taxon>Polyporaceae</taxon>
        <taxon>Trametes</taxon>
    </lineage>
</organism>
<evidence type="ECO:0000313" key="3">
    <source>
        <dbReference type="EMBL" id="OJT02674.1"/>
    </source>
</evidence>
<dbReference type="InterPro" id="IPR050951">
    <property type="entry name" value="Retrovirus_Pol_polyprotein"/>
</dbReference>
<dbReference type="FunFam" id="3.30.70.270:FF:000063">
    <property type="entry name" value="Zinc knuckle domaincontaining protein"/>
    <property type="match status" value="1"/>
</dbReference>
<dbReference type="PANTHER" id="PTHR37984">
    <property type="entry name" value="PROTEIN CBG26694"/>
    <property type="match status" value="1"/>
</dbReference>
<dbReference type="Pfam" id="PF17921">
    <property type="entry name" value="Integrase_H2C2"/>
    <property type="match status" value="1"/>
</dbReference>
<dbReference type="PROSITE" id="PS50878">
    <property type="entry name" value="RT_POL"/>
    <property type="match status" value="1"/>
</dbReference>
<dbReference type="InterPro" id="IPR043502">
    <property type="entry name" value="DNA/RNA_pol_sf"/>
</dbReference>
<dbReference type="PANTHER" id="PTHR37984:SF5">
    <property type="entry name" value="PROTEIN NYNRIN-LIKE"/>
    <property type="match status" value="1"/>
</dbReference>
<keyword evidence="4" id="KW-1185">Reference proteome</keyword>
<dbReference type="STRING" id="154538.A0A1M2V4Z9"/>
<name>A0A1M2V4Z9_TRAPU</name>
<dbReference type="OMA" id="MPISRPW"/>
<feature type="domain" description="Reverse transcriptase" evidence="2">
    <location>
        <begin position="197"/>
        <end position="377"/>
    </location>
</feature>
<accession>A0A1M2V4Z9</accession>
<dbReference type="Gene3D" id="3.30.70.270">
    <property type="match status" value="2"/>
</dbReference>
<sequence>MADLGWDDAILGIPWIRKYNPRVDWGMGQFDFDPKVIKKQQCIKEYQNRHDPPPGIPMWGLPKGEIQDKRAVNQYVNRLADNADTEDQWDRPPNIAITALWKQANEDVQVRKATVSTELAVHAHEQQQMKSLDEILPPYLQDLRDIFEKKAAERMPISRPWDHTIDLKPNFIPRDCKSIPLSPNECLEMDKFVDKNLAKGYLRPSKSPMASPVFFVKKKEGTLRPVQDYQYLNEGTIPNVYPLPLISDLFDKLKDAKYFTKLDVQAGYNNVHIKEGDQWKAAFKTSRGLFEPTVMFFGLRNAPATFQAMMNNLFREYLAEGWLVIYMDDILLFSAKLKELQEHTRRVVQRLEEHNLYLKSEKCEFDKQEVEFLGAVIQPGHIAMDPVKLDGLKAWQTPRTVKEVQSFLGFANFYRRFIQGYADIAKPLNNLTRKDNTWEWTPGFEATFQTLKQGFLDAPILVMPDPAKPFQLECDASKVATGAVLRQKGEDSLWHPCAYLSKSFMETARNYQIYDHELLAIIRSRWSLFLSQFNYKLIHQPGKTLVQADALSQRSDHNPGTHDNEDITLLPGELFAKAIHVDLQERIRDTTSRDKTVVESLNGAWHLKKDPLIGKKEDWSMDDRIVLFKEKVYVPPDEELRREVVQNHHNPPVMGHPGIQKTFELVTREYWWPRICQFITQFVKGCATCQTAKVNTHPTNPGMMPIPNQRNPRPFSTITMDYVTALPLSNGYDAI</sequence>
<dbReference type="InterPro" id="IPR041577">
    <property type="entry name" value="RT_RNaseH_2"/>
</dbReference>
<dbReference type="InterPro" id="IPR041588">
    <property type="entry name" value="Integrase_H2C2"/>
</dbReference>
<dbReference type="GO" id="GO:0003824">
    <property type="term" value="F:catalytic activity"/>
    <property type="evidence" value="ECO:0007669"/>
    <property type="project" value="UniProtKB-KW"/>
</dbReference>
<proteinExistence type="predicted"/>
<reference evidence="3 4" key="1">
    <citation type="submission" date="2016-10" db="EMBL/GenBank/DDBJ databases">
        <title>Genome sequence of the basidiomycete white-rot fungus Trametes pubescens.</title>
        <authorList>
            <person name="Makela M.R."/>
            <person name="Granchi Z."/>
            <person name="Peng M."/>
            <person name="De Vries R.P."/>
            <person name="Grigoriev I."/>
            <person name="Riley R."/>
            <person name="Hilden K."/>
        </authorList>
    </citation>
    <scope>NUCLEOTIDE SEQUENCE [LARGE SCALE GENOMIC DNA]</scope>
    <source>
        <strain evidence="3 4">FBCC735</strain>
    </source>
</reference>
<dbReference type="AlphaFoldDB" id="A0A1M2V4Z9"/>
<gene>
    <name evidence="3" type="ORF">TRAPUB_6783</name>
</gene>
<dbReference type="Pfam" id="PF17919">
    <property type="entry name" value="RT_RNaseH_2"/>
    <property type="match status" value="1"/>
</dbReference>
<dbReference type="CDD" id="cd09274">
    <property type="entry name" value="RNase_HI_RT_Ty3"/>
    <property type="match status" value="1"/>
</dbReference>
<dbReference type="SUPFAM" id="SSF56672">
    <property type="entry name" value="DNA/RNA polymerases"/>
    <property type="match status" value="1"/>
</dbReference>
<evidence type="ECO:0000259" key="2">
    <source>
        <dbReference type="PROSITE" id="PS50878"/>
    </source>
</evidence>
<dbReference type="Proteomes" id="UP000184267">
    <property type="component" value="Unassembled WGS sequence"/>
</dbReference>
<dbReference type="InterPro" id="IPR043128">
    <property type="entry name" value="Rev_trsase/Diguanyl_cyclase"/>
</dbReference>
<comment type="caution">
    <text evidence="3">The sequence shown here is derived from an EMBL/GenBank/DDBJ whole genome shotgun (WGS) entry which is preliminary data.</text>
</comment>
<protein>
    <submittedName>
        <fullName evidence="3">Transposon Tf2-12 polyprotein</fullName>
    </submittedName>
</protein>
<dbReference type="InterPro" id="IPR000477">
    <property type="entry name" value="RT_dom"/>
</dbReference>
<keyword evidence="1" id="KW-0511">Multifunctional enzyme</keyword>